<dbReference type="RefSeq" id="WP_270452699.1">
    <property type="nucleotide sequence ID" value="NZ_JADPIE010000001.1"/>
</dbReference>
<dbReference type="InterPro" id="IPR036138">
    <property type="entry name" value="PBP_dimer_sf"/>
</dbReference>
<keyword evidence="8 17" id="KW-0378">Hydrolase</keyword>
<dbReference type="PANTHER" id="PTHR30627:SF2">
    <property type="entry name" value="PEPTIDOGLYCAN D,D-TRANSPEPTIDASE MRDA"/>
    <property type="match status" value="1"/>
</dbReference>
<evidence type="ECO:0000256" key="7">
    <source>
        <dbReference type="ARBA" id="ARBA00022692"/>
    </source>
</evidence>
<evidence type="ECO:0000256" key="4">
    <source>
        <dbReference type="ARBA" id="ARBA00022475"/>
    </source>
</evidence>
<dbReference type="SUPFAM" id="SSF56601">
    <property type="entry name" value="beta-lactamase/transpeptidase-like"/>
    <property type="match status" value="1"/>
</dbReference>
<dbReference type="GO" id="GO:0008658">
    <property type="term" value="F:penicillin binding"/>
    <property type="evidence" value="ECO:0007669"/>
    <property type="project" value="InterPro"/>
</dbReference>
<evidence type="ECO:0000256" key="2">
    <source>
        <dbReference type="ARBA" id="ARBA00004236"/>
    </source>
</evidence>
<keyword evidence="12" id="KW-0472">Membrane</keyword>
<dbReference type="InterPro" id="IPR050515">
    <property type="entry name" value="Beta-lactam/transpept"/>
</dbReference>
<dbReference type="EC" id="3.4.16.4" evidence="17"/>
<evidence type="ECO:0000256" key="8">
    <source>
        <dbReference type="ARBA" id="ARBA00022801"/>
    </source>
</evidence>
<keyword evidence="18" id="KW-1185">Reference proteome</keyword>
<dbReference type="PANTHER" id="PTHR30627">
    <property type="entry name" value="PEPTIDOGLYCAN D,D-TRANSPEPTIDASE"/>
    <property type="match status" value="1"/>
</dbReference>
<dbReference type="NCBIfam" id="TIGR03423">
    <property type="entry name" value="pbp2_mrdA"/>
    <property type="match status" value="1"/>
</dbReference>
<dbReference type="InterPro" id="IPR001460">
    <property type="entry name" value="PCN-bd_Tpept"/>
</dbReference>
<reference evidence="17" key="1">
    <citation type="submission" date="2020-11" db="EMBL/GenBank/DDBJ databases">
        <title>Halonatronomonas betainensis gen. nov., sp. nov. a novel haloalkaliphilic representative of the family Halanaerobiacae capable of betaine degradation.</title>
        <authorList>
            <person name="Boltyanskaya Y."/>
            <person name="Kevbrin V."/>
            <person name="Detkova E."/>
            <person name="Grouzdev D.S."/>
            <person name="Koziaeva V."/>
            <person name="Zhilina T."/>
        </authorList>
    </citation>
    <scope>NUCLEOTIDE SEQUENCE</scope>
    <source>
        <strain evidence="17">Z-7014</strain>
    </source>
</reference>
<evidence type="ECO:0000259" key="15">
    <source>
        <dbReference type="Pfam" id="PF00905"/>
    </source>
</evidence>
<feature type="domain" description="Penicillin-binding protein dimerisation" evidence="16">
    <location>
        <begin position="48"/>
        <end position="222"/>
    </location>
</feature>
<dbReference type="Pfam" id="PF03717">
    <property type="entry name" value="PBP_dimer"/>
    <property type="match status" value="1"/>
</dbReference>
<evidence type="ECO:0000256" key="12">
    <source>
        <dbReference type="ARBA" id="ARBA00023136"/>
    </source>
</evidence>
<name>A0A931AQ27_9FIRM</name>
<dbReference type="GO" id="GO:0071555">
    <property type="term" value="P:cell wall organization"/>
    <property type="evidence" value="ECO:0007669"/>
    <property type="project" value="UniProtKB-KW"/>
</dbReference>
<evidence type="ECO:0000256" key="10">
    <source>
        <dbReference type="ARBA" id="ARBA00022984"/>
    </source>
</evidence>
<keyword evidence="11" id="KW-1133">Transmembrane helix</keyword>
<dbReference type="GO" id="GO:0005886">
    <property type="term" value="C:plasma membrane"/>
    <property type="evidence" value="ECO:0007669"/>
    <property type="project" value="UniProtKB-SubCell"/>
</dbReference>
<keyword evidence="6" id="KW-0645">Protease</keyword>
<dbReference type="Pfam" id="PF00905">
    <property type="entry name" value="Transpeptidase"/>
    <property type="match status" value="1"/>
</dbReference>
<evidence type="ECO:0000256" key="1">
    <source>
        <dbReference type="ARBA" id="ARBA00004167"/>
    </source>
</evidence>
<keyword evidence="10" id="KW-0573">Peptidoglycan synthesis</keyword>
<protein>
    <submittedName>
        <fullName evidence="17">Penicillin-binding protein 2</fullName>
        <ecNumber evidence="17">3.4.16.4</ecNumber>
    </submittedName>
</protein>
<comment type="similarity">
    <text evidence="3">Belongs to the transpeptidase family.</text>
</comment>
<evidence type="ECO:0000259" key="16">
    <source>
        <dbReference type="Pfam" id="PF03717"/>
    </source>
</evidence>
<dbReference type="GO" id="GO:0071972">
    <property type="term" value="F:peptidoglycan L,D-transpeptidase activity"/>
    <property type="evidence" value="ECO:0007669"/>
    <property type="project" value="TreeGrafter"/>
</dbReference>
<evidence type="ECO:0000256" key="11">
    <source>
        <dbReference type="ARBA" id="ARBA00022989"/>
    </source>
</evidence>
<dbReference type="GO" id="GO:0009002">
    <property type="term" value="F:serine-type D-Ala-D-Ala carboxypeptidase activity"/>
    <property type="evidence" value="ECO:0007669"/>
    <property type="project" value="UniProtKB-EC"/>
</dbReference>
<evidence type="ECO:0000256" key="6">
    <source>
        <dbReference type="ARBA" id="ARBA00022670"/>
    </source>
</evidence>
<dbReference type="SUPFAM" id="SSF56519">
    <property type="entry name" value="Penicillin binding protein dimerisation domain"/>
    <property type="match status" value="1"/>
</dbReference>
<evidence type="ECO:0000256" key="13">
    <source>
        <dbReference type="ARBA" id="ARBA00023316"/>
    </source>
</evidence>
<feature type="compositionally biased region" description="Basic and acidic residues" evidence="14">
    <location>
        <begin position="431"/>
        <end position="449"/>
    </location>
</feature>
<keyword evidence="13" id="KW-0961">Cell wall biogenesis/degradation</keyword>
<accession>A0A931AQ27</accession>
<evidence type="ECO:0000256" key="9">
    <source>
        <dbReference type="ARBA" id="ARBA00022960"/>
    </source>
</evidence>
<dbReference type="Gene3D" id="3.40.710.10">
    <property type="entry name" value="DD-peptidase/beta-lactamase superfamily"/>
    <property type="match status" value="1"/>
</dbReference>
<comment type="caution">
    <text evidence="17">The sequence shown here is derived from an EMBL/GenBank/DDBJ whole genome shotgun (WGS) entry which is preliminary data.</text>
</comment>
<keyword evidence="17" id="KW-0121">Carboxypeptidase</keyword>
<dbReference type="InterPro" id="IPR012338">
    <property type="entry name" value="Beta-lactam/transpept-like"/>
</dbReference>
<feature type="domain" description="Penicillin-binding protein transpeptidase" evidence="15">
    <location>
        <begin position="276"/>
        <end position="604"/>
    </location>
</feature>
<keyword evidence="7" id="KW-0812">Transmembrane</keyword>
<dbReference type="Proteomes" id="UP000621436">
    <property type="component" value="Unassembled WGS sequence"/>
</dbReference>
<organism evidence="17 18">
    <name type="scientific">Halonatronomonas betaini</name>
    <dbReference type="NCBI Taxonomy" id="2778430"/>
    <lineage>
        <taxon>Bacteria</taxon>
        <taxon>Bacillati</taxon>
        <taxon>Bacillota</taxon>
        <taxon>Clostridia</taxon>
        <taxon>Halanaerobiales</taxon>
        <taxon>Halarsenatibacteraceae</taxon>
        <taxon>Halonatronomonas</taxon>
    </lineage>
</organism>
<dbReference type="Gene3D" id="3.90.1310.10">
    <property type="entry name" value="Penicillin-binding protein 2a (Domain 2)"/>
    <property type="match status" value="1"/>
</dbReference>
<dbReference type="Gene3D" id="3.30.1390.30">
    <property type="entry name" value="Penicillin-binding protein 2a, domain 3"/>
    <property type="match status" value="1"/>
</dbReference>
<dbReference type="InterPro" id="IPR017790">
    <property type="entry name" value="Penicillin-binding_protein_2"/>
</dbReference>
<dbReference type="GO" id="GO:0009252">
    <property type="term" value="P:peptidoglycan biosynthetic process"/>
    <property type="evidence" value="ECO:0007669"/>
    <property type="project" value="UniProtKB-KW"/>
</dbReference>
<evidence type="ECO:0000313" key="17">
    <source>
        <dbReference type="EMBL" id="MBF8435964.1"/>
    </source>
</evidence>
<sequence length="621" mass="69808">MNKRIRLFKILILIIFVVLIGRAFQLQVIQGVQYFRLAENNRISIRPVNAPRGRIFSSEGQTLVSNKLSYNLYYQPNELPPGLTRDDIFNRMASVTDFSREELEEDFQRGRERSSPGEGILIKRNLDNRSMVKLEENRDILPGIDVREAALRDYVFDNTGSHIFGYVGEIGLADLRNLTDLGHDYSGGDIIGITGLERQYEEYLKGNKGFESIQVNHLGHRTELIDEKSPEPGHDLFLNIDWELQQYTERILADKFSELQKESEEDDDIAMPQGSSAVVMEVDTGKVLSMVSYPDFNPNYFAEGFRSSDVNQLFQDPLRPLINRNIMTTEPPGSIFKLVTGTAAVENLGVQADTKFNDSTGRFNIPGWSRAFTNWLGYGEGELSFTRAMARSNNIIFYKLGYELYEEFGGSKLIETAREFGLGKKTGIDLPEERDGLVPDGQWKRETRGEGWYPGDSVNMSIGQGDILLTPLQAVQMTAAVANRGNIYKPRLVDEIRTAQGEVINKYQPELVSQMPYSNNTFEIIEDGMLETVMHERGTASTPFSDFPIDIAGKTGTAQIGGTGTSHAWFVAYGPVPDPEIAVVVFIDQGETSSNAVPVAADIFSYYFDLFPEDQELEDEE</sequence>
<keyword evidence="9" id="KW-0133">Cell shape</keyword>
<dbReference type="EMBL" id="JADPIE010000001">
    <property type="protein sequence ID" value="MBF8435964.1"/>
    <property type="molecule type" value="Genomic_DNA"/>
</dbReference>
<feature type="region of interest" description="Disordered" evidence="14">
    <location>
        <begin position="431"/>
        <end position="450"/>
    </location>
</feature>
<dbReference type="InterPro" id="IPR005311">
    <property type="entry name" value="PBP_dimer"/>
</dbReference>
<dbReference type="GO" id="GO:0006508">
    <property type="term" value="P:proteolysis"/>
    <property type="evidence" value="ECO:0007669"/>
    <property type="project" value="UniProtKB-KW"/>
</dbReference>
<keyword evidence="4" id="KW-1003">Cell membrane</keyword>
<evidence type="ECO:0000256" key="5">
    <source>
        <dbReference type="ARBA" id="ARBA00022519"/>
    </source>
</evidence>
<evidence type="ECO:0000313" key="18">
    <source>
        <dbReference type="Proteomes" id="UP000621436"/>
    </source>
</evidence>
<dbReference type="AlphaFoldDB" id="A0A931AQ27"/>
<comment type="subcellular location">
    <subcellularLocation>
        <location evidence="2">Cell membrane</location>
    </subcellularLocation>
    <subcellularLocation>
        <location evidence="1">Membrane</location>
        <topology evidence="1">Single-pass membrane protein</topology>
    </subcellularLocation>
</comment>
<keyword evidence="5" id="KW-0997">Cell inner membrane</keyword>
<evidence type="ECO:0000256" key="3">
    <source>
        <dbReference type="ARBA" id="ARBA00007171"/>
    </source>
</evidence>
<dbReference type="GO" id="GO:0008360">
    <property type="term" value="P:regulation of cell shape"/>
    <property type="evidence" value="ECO:0007669"/>
    <property type="project" value="UniProtKB-KW"/>
</dbReference>
<gene>
    <name evidence="17" type="primary">mrdA</name>
    <name evidence="17" type="ORF">I0Q91_02625</name>
</gene>
<proteinExistence type="inferred from homology"/>
<evidence type="ECO:0000256" key="14">
    <source>
        <dbReference type="SAM" id="MobiDB-lite"/>
    </source>
</evidence>